<sequence>MSRETYRDARKVQLAQAVWQVILDRGISAVSVRAVANEAGVVVGSLRHVFPTRTELLQFSAELMVQRATDRVLTVREGSDPAKYALEVLKNFLPLTADSRAELEVNIALIAESPALPQLVAIRNRAYQELGNACLRLTEKLACRPSDPALVETARHLHAVLDGLAIHLLMEPPDNDSTWATEILKNELARISRNP</sequence>
<feature type="DNA-binding region" description="H-T-H motif" evidence="5">
    <location>
        <begin position="31"/>
        <end position="50"/>
    </location>
</feature>
<dbReference type="OrthoDB" id="9816296at2"/>
<dbReference type="eggNOG" id="COG1309">
    <property type="taxonomic scope" value="Bacteria"/>
</dbReference>
<dbReference type="Gene3D" id="1.10.357.10">
    <property type="entry name" value="Tetracycline Repressor, domain 2"/>
    <property type="match status" value="1"/>
</dbReference>
<evidence type="ECO:0000259" key="6">
    <source>
        <dbReference type="PROSITE" id="PS50977"/>
    </source>
</evidence>
<reference evidence="7 9" key="1">
    <citation type="submission" date="2014-08" db="EMBL/GenBank/DDBJ databases">
        <authorList>
            <person name="Sisinthy S."/>
        </authorList>
    </citation>
    <scope>NUCLEOTIDE SEQUENCE [LARGE SCALE GENOMIC DNA]</scope>
    <source>
        <strain evidence="7 9">RuG17</strain>
    </source>
</reference>
<name>A0A099JGH6_9MICO</name>
<dbReference type="SUPFAM" id="SSF46689">
    <property type="entry name" value="Homeodomain-like"/>
    <property type="match status" value="1"/>
</dbReference>
<evidence type="ECO:0000256" key="2">
    <source>
        <dbReference type="ARBA" id="ARBA00023015"/>
    </source>
</evidence>
<keyword evidence="4" id="KW-0804">Transcription</keyword>
<dbReference type="EMBL" id="JPXF01000027">
    <property type="protein sequence ID" value="KGJ77115.1"/>
    <property type="molecule type" value="Genomic_DNA"/>
</dbReference>
<evidence type="ECO:0000313" key="7">
    <source>
        <dbReference type="EMBL" id="KGJ77115.1"/>
    </source>
</evidence>
<evidence type="ECO:0000256" key="3">
    <source>
        <dbReference type="ARBA" id="ARBA00023125"/>
    </source>
</evidence>
<keyword evidence="9" id="KW-1185">Reference proteome</keyword>
<reference evidence="8 10" key="2">
    <citation type="submission" date="2020-08" db="EMBL/GenBank/DDBJ databases">
        <title>Sequencing the genomes of 1000 actinobacteria strains.</title>
        <authorList>
            <person name="Klenk H.-P."/>
        </authorList>
    </citation>
    <scope>NUCLEOTIDE SEQUENCE [LARGE SCALE GENOMIC DNA]</scope>
    <source>
        <strain evidence="8 10">DSM 21065</strain>
    </source>
</reference>
<dbReference type="EMBL" id="JACHBQ010000001">
    <property type="protein sequence ID" value="MBB5641517.1"/>
    <property type="molecule type" value="Genomic_DNA"/>
</dbReference>
<accession>A0A099JGH6</accession>
<evidence type="ECO:0000256" key="5">
    <source>
        <dbReference type="PROSITE-ProRule" id="PRU00335"/>
    </source>
</evidence>
<dbReference type="Proteomes" id="UP000561726">
    <property type="component" value="Unassembled WGS sequence"/>
</dbReference>
<evidence type="ECO:0000313" key="10">
    <source>
        <dbReference type="Proteomes" id="UP000561726"/>
    </source>
</evidence>
<keyword evidence="2" id="KW-0805">Transcription regulation</keyword>
<dbReference type="InterPro" id="IPR036271">
    <property type="entry name" value="Tet_transcr_reg_TetR-rel_C_sf"/>
</dbReference>
<evidence type="ECO:0000313" key="9">
    <source>
        <dbReference type="Proteomes" id="UP000029864"/>
    </source>
</evidence>
<dbReference type="Proteomes" id="UP000029864">
    <property type="component" value="Unassembled WGS sequence"/>
</dbReference>
<dbReference type="Pfam" id="PF00440">
    <property type="entry name" value="TetR_N"/>
    <property type="match status" value="1"/>
</dbReference>
<proteinExistence type="predicted"/>
<dbReference type="RefSeq" id="WP_035836219.1">
    <property type="nucleotide sequence ID" value="NZ_JACHBQ010000001.1"/>
</dbReference>
<dbReference type="InterPro" id="IPR001647">
    <property type="entry name" value="HTH_TetR"/>
</dbReference>
<gene>
    <name evidence="8" type="ORF">BJ997_002065</name>
    <name evidence="7" type="ORF">GY21_08105</name>
</gene>
<dbReference type="PROSITE" id="PS50977">
    <property type="entry name" value="HTH_TETR_2"/>
    <property type="match status" value="1"/>
</dbReference>
<dbReference type="Pfam" id="PF13977">
    <property type="entry name" value="TetR_C_6"/>
    <property type="match status" value="1"/>
</dbReference>
<feature type="domain" description="HTH tetR-type" evidence="6">
    <location>
        <begin position="8"/>
        <end position="68"/>
    </location>
</feature>
<dbReference type="STRING" id="1001240.GY21_08105"/>
<dbReference type="GO" id="GO:0003677">
    <property type="term" value="F:DNA binding"/>
    <property type="evidence" value="ECO:0007669"/>
    <property type="project" value="UniProtKB-UniRule"/>
</dbReference>
<dbReference type="SUPFAM" id="SSF48498">
    <property type="entry name" value="Tetracyclin repressor-like, C-terminal domain"/>
    <property type="match status" value="1"/>
</dbReference>
<evidence type="ECO:0000256" key="4">
    <source>
        <dbReference type="ARBA" id="ARBA00023163"/>
    </source>
</evidence>
<evidence type="ECO:0000256" key="1">
    <source>
        <dbReference type="ARBA" id="ARBA00022491"/>
    </source>
</evidence>
<dbReference type="InterPro" id="IPR009057">
    <property type="entry name" value="Homeodomain-like_sf"/>
</dbReference>
<keyword evidence="3 5" id="KW-0238">DNA-binding</keyword>
<dbReference type="AlphaFoldDB" id="A0A099JGH6"/>
<protein>
    <submittedName>
        <fullName evidence="8">AcrR family transcriptional regulator</fullName>
    </submittedName>
    <submittedName>
        <fullName evidence="7">TetR family transcriptional regulator</fullName>
    </submittedName>
</protein>
<evidence type="ECO:0000313" key="8">
    <source>
        <dbReference type="EMBL" id="MBB5641517.1"/>
    </source>
</evidence>
<dbReference type="InterPro" id="IPR039538">
    <property type="entry name" value="BetI_C"/>
</dbReference>
<organism evidence="7 9">
    <name type="scientific">Cryobacterium roopkundense</name>
    <dbReference type="NCBI Taxonomy" id="1001240"/>
    <lineage>
        <taxon>Bacteria</taxon>
        <taxon>Bacillati</taxon>
        <taxon>Actinomycetota</taxon>
        <taxon>Actinomycetes</taxon>
        <taxon>Micrococcales</taxon>
        <taxon>Microbacteriaceae</taxon>
        <taxon>Cryobacterium</taxon>
    </lineage>
</organism>
<keyword evidence="1" id="KW-0678">Repressor</keyword>
<comment type="caution">
    <text evidence="7">The sequence shown here is derived from an EMBL/GenBank/DDBJ whole genome shotgun (WGS) entry which is preliminary data.</text>
</comment>